<keyword evidence="1" id="KW-0175">Coiled coil</keyword>
<protein>
    <submittedName>
        <fullName evidence="3">Uncharacterized protein</fullName>
    </submittedName>
</protein>
<name>A0A3M7GSF4_HORWE</name>
<evidence type="ECO:0000256" key="1">
    <source>
        <dbReference type="SAM" id="Coils"/>
    </source>
</evidence>
<evidence type="ECO:0000313" key="4">
    <source>
        <dbReference type="Proteomes" id="UP000281468"/>
    </source>
</evidence>
<dbReference type="AlphaFoldDB" id="A0A3M7GSF4"/>
<feature type="region of interest" description="Disordered" evidence="2">
    <location>
        <begin position="235"/>
        <end position="259"/>
    </location>
</feature>
<accession>A0A3M7GSF4</accession>
<feature type="compositionally biased region" description="Basic and acidic residues" evidence="2">
    <location>
        <begin position="94"/>
        <end position="106"/>
    </location>
</feature>
<evidence type="ECO:0000313" key="3">
    <source>
        <dbReference type="EMBL" id="RMZ03592.1"/>
    </source>
</evidence>
<reference evidence="3 4" key="1">
    <citation type="journal article" date="2018" name="BMC Genomics">
        <title>Genomic evidence for intraspecific hybridization in a clonal and extremely halotolerant yeast.</title>
        <authorList>
            <person name="Gostincar C."/>
            <person name="Stajich J.E."/>
            <person name="Zupancic J."/>
            <person name="Zalar P."/>
            <person name="Gunde-Cimerman N."/>
        </authorList>
    </citation>
    <scope>NUCLEOTIDE SEQUENCE [LARGE SCALE GENOMIC DNA]</scope>
    <source>
        <strain evidence="3 4">EXF-171</strain>
    </source>
</reference>
<evidence type="ECO:0000256" key="2">
    <source>
        <dbReference type="SAM" id="MobiDB-lite"/>
    </source>
</evidence>
<sequence length="528" mass="55489">MDDSEVLRRVAARRSAIGFASGQSQSSTKGPRSQPAQAVTSTPLPRAAEVKVNSLAGTAASSFNDDGATSATPVTERSTNTMVANDGSAPSLKGDLKALEEARDFCQKTSKAKTHSRAPRSTSSPHSSREPRAQNMLSDSKQGATPFYSPVSRAAKAETASSFSENTRPEVSKWADFSATHNKPASLRGTSLQSFTSNASYASSSSLSNPTTAAAGAFKTEADSVDDITSALQGTSITEDSPGATLAPKSQSKGTGLFGRQIAGVNNTFKELKSEMPPPHMRGKAFDQGQSLQSKASTPVGKPTESADTAGLLQPMLPATAPAGSSKAVTKTEAADAGTSVESKSSHKQSDVSPPQDTKKACDSPGKNANTIIPDTDIFDIPKATQSETVGVDGDVSGTLAKLQKDVKELGEKFKNLEVANVEMEHQLEQLVKKDKRRRFMGTGDMNTPFAIEVAYPDGTRRAIQVSVGLKVADLIRRCRVDAKIEAGATSNPRIAVDGSFVGHGQLLGEINVTNGTNKFVAFQYDLV</sequence>
<organism evidence="3 4">
    <name type="scientific">Hortaea werneckii</name>
    <name type="common">Black yeast</name>
    <name type="synonym">Cladosporium werneckii</name>
    <dbReference type="NCBI Taxonomy" id="91943"/>
    <lineage>
        <taxon>Eukaryota</taxon>
        <taxon>Fungi</taxon>
        <taxon>Dikarya</taxon>
        <taxon>Ascomycota</taxon>
        <taxon>Pezizomycotina</taxon>
        <taxon>Dothideomycetes</taxon>
        <taxon>Dothideomycetidae</taxon>
        <taxon>Mycosphaerellales</taxon>
        <taxon>Teratosphaeriaceae</taxon>
        <taxon>Hortaea</taxon>
    </lineage>
</organism>
<feature type="coiled-coil region" evidence="1">
    <location>
        <begin position="400"/>
        <end position="434"/>
    </location>
</feature>
<comment type="caution">
    <text evidence="3">The sequence shown here is derived from an EMBL/GenBank/DDBJ whole genome shotgun (WGS) entry which is preliminary data.</text>
</comment>
<feature type="region of interest" description="Disordered" evidence="2">
    <location>
        <begin position="17"/>
        <end position="171"/>
    </location>
</feature>
<feature type="compositionally biased region" description="Polar residues" evidence="2">
    <location>
        <begin position="55"/>
        <end position="83"/>
    </location>
</feature>
<feature type="compositionally biased region" description="Polar residues" evidence="2">
    <location>
        <begin position="21"/>
        <end position="43"/>
    </location>
</feature>
<feature type="region of interest" description="Disordered" evidence="2">
    <location>
        <begin position="272"/>
        <end position="371"/>
    </location>
</feature>
<feature type="compositionally biased region" description="Polar residues" evidence="2">
    <location>
        <begin position="288"/>
        <end position="297"/>
    </location>
</feature>
<dbReference type="Proteomes" id="UP000281468">
    <property type="component" value="Unassembled WGS sequence"/>
</dbReference>
<gene>
    <name evidence="3" type="ORF">D0862_05585</name>
</gene>
<proteinExistence type="predicted"/>
<dbReference type="EMBL" id="QWIQ01000149">
    <property type="protein sequence ID" value="RMZ03592.1"/>
    <property type="molecule type" value="Genomic_DNA"/>
</dbReference>